<dbReference type="SUPFAM" id="SSF51182">
    <property type="entry name" value="RmlC-like cupins"/>
    <property type="match status" value="1"/>
</dbReference>
<dbReference type="AlphaFoldDB" id="A0A5B8S2A7"/>
<dbReference type="KEGG" id="ngf:FRF71_03370"/>
<protein>
    <submittedName>
        <fullName evidence="4">Cupin domain-containing protein</fullName>
    </submittedName>
</protein>
<dbReference type="PANTHER" id="PTHR35848">
    <property type="entry name" value="OXALATE-BINDING PROTEIN"/>
    <property type="match status" value="1"/>
</dbReference>
<dbReference type="EMBL" id="CP042345">
    <property type="protein sequence ID" value="QEA15258.1"/>
    <property type="molecule type" value="Genomic_DNA"/>
</dbReference>
<evidence type="ECO:0000313" key="5">
    <source>
        <dbReference type="Proteomes" id="UP000321172"/>
    </source>
</evidence>
<keyword evidence="5" id="KW-1185">Reference proteome</keyword>
<feature type="chain" id="PRO_5023021136" evidence="2">
    <location>
        <begin position="20"/>
        <end position="125"/>
    </location>
</feature>
<reference evidence="4 5" key="1">
    <citation type="journal article" date="2013" name="J. Microbiol. Biotechnol.">
        <title>Novosphingobium ginsenosidimutans sp. nov., with the ability to convert ginsenoside.</title>
        <authorList>
            <person name="Kim J.K."/>
            <person name="He D."/>
            <person name="Liu Q.M."/>
            <person name="Park H.Y."/>
            <person name="Jung M.S."/>
            <person name="Yoon M.H."/>
            <person name="Kim S.C."/>
            <person name="Im W.T."/>
        </authorList>
    </citation>
    <scope>NUCLEOTIDE SEQUENCE [LARGE SCALE GENOMIC DNA]</scope>
    <source>
        <strain evidence="4 5">FW-6</strain>
    </source>
</reference>
<feature type="domain" description="Cupin type-2" evidence="3">
    <location>
        <begin position="44"/>
        <end position="107"/>
    </location>
</feature>
<dbReference type="Pfam" id="PF07883">
    <property type="entry name" value="Cupin_2"/>
    <property type="match status" value="1"/>
</dbReference>
<dbReference type="InterPro" id="IPR014710">
    <property type="entry name" value="RmlC-like_jellyroll"/>
</dbReference>
<gene>
    <name evidence="4" type="ORF">FRF71_03370</name>
</gene>
<dbReference type="InterPro" id="IPR011051">
    <property type="entry name" value="RmlC_Cupin_sf"/>
</dbReference>
<keyword evidence="2" id="KW-0732">Signal</keyword>
<dbReference type="GO" id="GO:0046872">
    <property type="term" value="F:metal ion binding"/>
    <property type="evidence" value="ECO:0007669"/>
    <property type="project" value="UniProtKB-KW"/>
</dbReference>
<dbReference type="InterPro" id="IPR013096">
    <property type="entry name" value="Cupin_2"/>
</dbReference>
<keyword evidence="1" id="KW-0479">Metal-binding</keyword>
<evidence type="ECO:0000313" key="4">
    <source>
        <dbReference type="EMBL" id="QEA15258.1"/>
    </source>
</evidence>
<proteinExistence type="predicted"/>
<name>A0A5B8S2A7_9SPHN</name>
<dbReference type="Gene3D" id="2.60.120.10">
    <property type="entry name" value="Jelly Rolls"/>
    <property type="match status" value="1"/>
</dbReference>
<evidence type="ECO:0000256" key="2">
    <source>
        <dbReference type="SAM" id="SignalP"/>
    </source>
</evidence>
<dbReference type="OrthoDB" id="9793521at2"/>
<dbReference type="Proteomes" id="UP000321172">
    <property type="component" value="Chromosome"/>
</dbReference>
<organism evidence="4 5">
    <name type="scientific">Novosphingobium ginsenosidimutans</name>
    <dbReference type="NCBI Taxonomy" id="1176536"/>
    <lineage>
        <taxon>Bacteria</taxon>
        <taxon>Pseudomonadati</taxon>
        <taxon>Pseudomonadota</taxon>
        <taxon>Alphaproteobacteria</taxon>
        <taxon>Sphingomonadales</taxon>
        <taxon>Sphingomonadaceae</taxon>
        <taxon>Novosphingobium</taxon>
    </lineage>
</organism>
<dbReference type="InterPro" id="IPR051610">
    <property type="entry name" value="GPI/OXD"/>
</dbReference>
<accession>A0A5B8S2A7</accession>
<evidence type="ECO:0000256" key="1">
    <source>
        <dbReference type="ARBA" id="ARBA00022723"/>
    </source>
</evidence>
<sequence length="125" mass="13037">MRLAMIMALAAGTAAAPPAAPPQTHAQIDVPRARAQQVIVQSREFPVGGESGWHVHPGTEVAYVTAGRLELRIKGKTTVLEPGDSFTMPRGVAHNGANHGAEPARVVITLVVDKGVPPRQSVAAP</sequence>
<evidence type="ECO:0000259" key="3">
    <source>
        <dbReference type="Pfam" id="PF07883"/>
    </source>
</evidence>
<dbReference type="RefSeq" id="WP_147089238.1">
    <property type="nucleotide sequence ID" value="NZ_BAABJD010000001.1"/>
</dbReference>
<feature type="signal peptide" evidence="2">
    <location>
        <begin position="1"/>
        <end position="19"/>
    </location>
</feature>